<keyword evidence="2" id="KW-1185">Reference proteome</keyword>
<gene>
    <name evidence="1" type="ORF">QFC24_002018</name>
</gene>
<evidence type="ECO:0000313" key="1">
    <source>
        <dbReference type="EMBL" id="KAJ9126286.1"/>
    </source>
</evidence>
<organism evidence="1 2">
    <name type="scientific">Naganishia onofrii</name>
    <dbReference type="NCBI Taxonomy" id="1851511"/>
    <lineage>
        <taxon>Eukaryota</taxon>
        <taxon>Fungi</taxon>
        <taxon>Dikarya</taxon>
        <taxon>Basidiomycota</taxon>
        <taxon>Agaricomycotina</taxon>
        <taxon>Tremellomycetes</taxon>
        <taxon>Filobasidiales</taxon>
        <taxon>Filobasidiaceae</taxon>
        <taxon>Naganishia</taxon>
    </lineage>
</organism>
<evidence type="ECO:0000313" key="2">
    <source>
        <dbReference type="Proteomes" id="UP001234202"/>
    </source>
</evidence>
<protein>
    <submittedName>
        <fullName evidence="1">Uncharacterized protein</fullName>
    </submittedName>
</protein>
<proteinExistence type="predicted"/>
<dbReference type="Proteomes" id="UP001234202">
    <property type="component" value="Unassembled WGS sequence"/>
</dbReference>
<comment type="caution">
    <text evidence="1">The sequence shown here is derived from an EMBL/GenBank/DDBJ whole genome shotgun (WGS) entry which is preliminary data.</text>
</comment>
<dbReference type="EMBL" id="JASBWV010000005">
    <property type="protein sequence ID" value="KAJ9126286.1"/>
    <property type="molecule type" value="Genomic_DNA"/>
</dbReference>
<sequence length="399" mass="43970">MSNNPGVVQQPFPPGAGQSLEASLRSLVDGSQAPAGRADHEISAGPHADAIHTTGHHQSRSWISRLWPSEEIVDKLFAYEHMGKGCNTMGVSKNPKLTRPPPKQATTSLTDVRVGMHLLFCSGKELISYNRVEDLLKEQSIKREVSPSLALSKEGHLYDKEGPEVLPHIKSFIATYNLPLADLLIEDLSQYPDPTVIVSPADCRMTVFENVEQAKKFWIKGRQFSIPELLGHDERFAALQSDGGCMLAIARLAPQDYHRFHSPVEGVVQCIKDIDGECLLLHRQLRERVSRALHEVHEYRAEAWPFSMVVCSLGELYTVNPQAVNEAMLVGSIGWSKKPGDTVTKGAEAGWFAYGGSTMIVVLPSRAVSGVKFDDDLIQTSEKGMETIVRVGNRIAVVE</sequence>
<accession>A0ACC2XSC0</accession>
<reference evidence="1" key="1">
    <citation type="submission" date="2023-04" db="EMBL/GenBank/DDBJ databases">
        <title>Draft Genome sequencing of Naganishia species isolated from polar environments using Oxford Nanopore Technology.</title>
        <authorList>
            <person name="Leo P."/>
            <person name="Venkateswaran K."/>
        </authorList>
    </citation>
    <scope>NUCLEOTIDE SEQUENCE</scope>
    <source>
        <strain evidence="1">DBVPG 5303</strain>
    </source>
</reference>
<name>A0ACC2XSC0_9TREE</name>